<name>A0A504J574_9FLAO</name>
<dbReference type="Pfam" id="PF00924">
    <property type="entry name" value="MS_channel_2nd"/>
    <property type="match status" value="1"/>
</dbReference>
<feature type="transmembrane region" description="Helical" evidence="1">
    <location>
        <begin position="80"/>
        <end position="107"/>
    </location>
</feature>
<feature type="transmembrane region" description="Helical" evidence="1">
    <location>
        <begin position="46"/>
        <end position="68"/>
    </location>
</feature>
<dbReference type="SUPFAM" id="SSF50182">
    <property type="entry name" value="Sm-like ribonucleoproteins"/>
    <property type="match status" value="1"/>
</dbReference>
<evidence type="ECO:0000259" key="2">
    <source>
        <dbReference type="Pfam" id="PF00924"/>
    </source>
</evidence>
<keyword evidence="1" id="KW-0812">Transmembrane</keyword>
<evidence type="ECO:0000313" key="3">
    <source>
        <dbReference type="EMBL" id="TPN86046.1"/>
    </source>
</evidence>
<dbReference type="GO" id="GO:0008381">
    <property type="term" value="F:mechanosensitive monoatomic ion channel activity"/>
    <property type="evidence" value="ECO:0007669"/>
    <property type="project" value="InterPro"/>
</dbReference>
<dbReference type="PANTHER" id="PTHR30221:SF8">
    <property type="entry name" value="SMALL-CONDUCTANCE MECHANOSENSITIVE CHANNEL"/>
    <property type="match status" value="1"/>
</dbReference>
<feature type="domain" description="Mechanosensitive ion channel MscS" evidence="2">
    <location>
        <begin position="94"/>
        <end position="158"/>
    </location>
</feature>
<dbReference type="GO" id="GO:0016020">
    <property type="term" value="C:membrane"/>
    <property type="evidence" value="ECO:0007669"/>
    <property type="project" value="InterPro"/>
</dbReference>
<reference evidence="3 4" key="1">
    <citation type="submission" date="2019-06" db="EMBL/GenBank/DDBJ databases">
        <authorList>
            <person name="Meng X."/>
        </authorList>
    </citation>
    <scope>NUCLEOTIDE SEQUENCE [LARGE SCALE GENOMIC DNA]</scope>
    <source>
        <strain evidence="3 4">M625</strain>
    </source>
</reference>
<gene>
    <name evidence="3" type="ORF">FHK87_12280</name>
</gene>
<evidence type="ECO:0000313" key="4">
    <source>
        <dbReference type="Proteomes" id="UP000315540"/>
    </source>
</evidence>
<dbReference type="OrthoDB" id="5705501at2"/>
<dbReference type="EMBL" id="VFWZ01000003">
    <property type="protein sequence ID" value="TPN86046.1"/>
    <property type="molecule type" value="Genomic_DNA"/>
</dbReference>
<dbReference type="RefSeq" id="WP_140593274.1">
    <property type="nucleotide sequence ID" value="NZ_VFWZ01000003.1"/>
</dbReference>
<evidence type="ECO:0000256" key="1">
    <source>
        <dbReference type="SAM" id="Phobius"/>
    </source>
</evidence>
<accession>A0A504J574</accession>
<dbReference type="Gene3D" id="1.10.287.1260">
    <property type="match status" value="1"/>
</dbReference>
<dbReference type="Proteomes" id="UP000315540">
    <property type="component" value="Unassembled WGS sequence"/>
</dbReference>
<dbReference type="PANTHER" id="PTHR30221">
    <property type="entry name" value="SMALL-CONDUCTANCE MECHANOSENSITIVE CHANNEL"/>
    <property type="match status" value="1"/>
</dbReference>
<sequence>MIDHRDEILFTAAIVLMLFLILLMTKRVIKKFSVLRSINPNRRRTIINLSYLFHYTGAAIAIVVIWGVNLEQFTVFISSILAILGIAFFAQWSILSNLTASIILFFSHPVRIGDRIRVLDKDFNWTGQVKDITGFYLFMITDRGESIVLPTSLVIQKGIQIMGDVTERQYEEENKSK</sequence>
<comment type="caution">
    <text evidence="3">The sequence shown here is derived from an EMBL/GenBank/DDBJ whole genome shotgun (WGS) entry which is preliminary data.</text>
</comment>
<proteinExistence type="predicted"/>
<feature type="transmembrane region" description="Helical" evidence="1">
    <location>
        <begin position="6"/>
        <end position="25"/>
    </location>
</feature>
<keyword evidence="1" id="KW-0472">Membrane</keyword>
<dbReference type="AlphaFoldDB" id="A0A504J574"/>
<keyword evidence="4" id="KW-1185">Reference proteome</keyword>
<protein>
    <submittedName>
        <fullName evidence="3">Mechanosensitive ion channel family protein</fullName>
    </submittedName>
</protein>
<dbReference type="InterPro" id="IPR006685">
    <property type="entry name" value="MscS_channel_2nd"/>
</dbReference>
<dbReference type="InterPro" id="IPR045275">
    <property type="entry name" value="MscS_archaea/bacteria_type"/>
</dbReference>
<keyword evidence="1" id="KW-1133">Transmembrane helix</keyword>
<organism evidence="3 4">
    <name type="scientific">Aquimarina algicola</name>
    <dbReference type="NCBI Taxonomy" id="2589995"/>
    <lineage>
        <taxon>Bacteria</taxon>
        <taxon>Pseudomonadati</taxon>
        <taxon>Bacteroidota</taxon>
        <taxon>Flavobacteriia</taxon>
        <taxon>Flavobacteriales</taxon>
        <taxon>Flavobacteriaceae</taxon>
        <taxon>Aquimarina</taxon>
    </lineage>
</organism>
<dbReference type="InterPro" id="IPR010920">
    <property type="entry name" value="LSM_dom_sf"/>
</dbReference>